<organism evidence="1">
    <name type="scientific">Bacillus velezensis</name>
    <dbReference type="NCBI Taxonomy" id="492670"/>
    <lineage>
        <taxon>Bacteria</taxon>
        <taxon>Bacillati</taxon>
        <taxon>Bacillota</taxon>
        <taxon>Bacilli</taxon>
        <taxon>Bacillales</taxon>
        <taxon>Bacillaceae</taxon>
        <taxon>Bacillus</taxon>
        <taxon>Bacillus amyloliquefaciens group</taxon>
    </lineage>
</organism>
<gene>
    <name evidence="1" type="ORF">GKC39_18385</name>
</gene>
<proteinExistence type="predicted"/>
<dbReference type="EMBL" id="WKKV01000014">
    <property type="protein sequence ID" value="MSE04011.1"/>
    <property type="molecule type" value="Genomic_DNA"/>
</dbReference>
<dbReference type="AlphaFoldDB" id="A0A6A8LL54"/>
<accession>A0A6A8LL54</accession>
<evidence type="ECO:0008006" key="2">
    <source>
        <dbReference type="Google" id="ProtNLM"/>
    </source>
</evidence>
<name>A0A6A8LL54_BACVE</name>
<reference evidence="1" key="1">
    <citation type="submission" date="2019-11" db="EMBL/GenBank/DDBJ databases">
        <title>Draft Genome Sequence of Plant Growth-Promoting Rhizosphere-Associated Bacteria.</title>
        <authorList>
            <person name="Vasilyev I.Y."/>
            <person name="Radchenko V."/>
            <person name="Ilnitskaya E.V."/>
        </authorList>
    </citation>
    <scope>NUCLEOTIDE SEQUENCE</scope>
    <source>
        <strain evidence="1">VRA_517_n</strain>
    </source>
</reference>
<sequence length="251" mass="28812">MSGWVKLYKSVVDHEIFTDNVGFRLFTFLMAKAAYQDGMKINDYELKKGQYIRSYSKLCDDLAVKKGRGLTRFTRAAIKAAAERLQAKGMIAAEETEYGMLWTIVNYSKFQGSERIVNEESFSERRQISQPIDEKLSPFQKIEGKYLSRKGGMFTTPYDVAAINRILDQQIPIEDVLAWIDEIFDRYVPKHRADGIKSFTYCEQGILDRWHAKQNPPPKTNVSEFRPRGSKQEESFAALEAYAKENGISMG</sequence>
<dbReference type="RefSeq" id="WP_154303256.1">
    <property type="nucleotide sequence ID" value="NZ_WKKV01000014.1"/>
</dbReference>
<protein>
    <recommendedName>
        <fullName evidence="2">Replication protein</fullName>
    </recommendedName>
</protein>
<evidence type="ECO:0000313" key="1">
    <source>
        <dbReference type="EMBL" id="MSE04011.1"/>
    </source>
</evidence>
<comment type="caution">
    <text evidence="1">The sequence shown here is derived from an EMBL/GenBank/DDBJ whole genome shotgun (WGS) entry which is preliminary data.</text>
</comment>